<evidence type="ECO:0000256" key="1">
    <source>
        <dbReference type="SAM" id="MobiDB-lite"/>
    </source>
</evidence>
<name>A0ABN0XDV6_9ALTE</name>
<proteinExistence type="predicted"/>
<gene>
    <name evidence="2" type="ORF">GCM10009092_27510</name>
</gene>
<accession>A0ABN0XDV6</accession>
<sequence>MAYLPGAGPILCWLQVQVASSNSEPDYAGALGAGRKRSKIPFSKAFSSVILAVQTPIKQNEQAGIKPAPFNPKARKPSWKVR</sequence>
<protein>
    <submittedName>
        <fullName evidence="2">Uncharacterized protein</fullName>
    </submittedName>
</protein>
<evidence type="ECO:0000313" key="3">
    <source>
        <dbReference type="Proteomes" id="UP001501757"/>
    </source>
</evidence>
<keyword evidence="3" id="KW-1185">Reference proteome</keyword>
<feature type="region of interest" description="Disordered" evidence="1">
    <location>
        <begin position="62"/>
        <end position="82"/>
    </location>
</feature>
<comment type="caution">
    <text evidence="2">The sequence shown here is derived from an EMBL/GenBank/DDBJ whole genome shotgun (WGS) entry which is preliminary data.</text>
</comment>
<feature type="compositionally biased region" description="Basic residues" evidence="1">
    <location>
        <begin position="73"/>
        <end position="82"/>
    </location>
</feature>
<reference evidence="2 3" key="1">
    <citation type="journal article" date="2019" name="Int. J. Syst. Evol. Microbiol.">
        <title>The Global Catalogue of Microorganisms (GCM) 10K type strain sequencing project: providing services to taxonomists for standard genome sequencing and annotation.</title>
        <authorList>
            <consortium name="The Broad Institute Genomics Platform"/>
            <consortium name="The Broad Institute Genome Sequencing Center for Infectious Disease"/>
            <person name="Wu L."/>
            <person name="Ma J."/>
        </authorList>
    </citation>
    <scope>NUCLEOTIDE SEQUENCE [LARGE SCALE GENOMIC DNA]</scope>
    <source>
        <strain evidence="2 3">JCM 13378</strain>
    </source>
</reference>
<organism evidence="2 3">
    <name type="scientific">Bowmanella denitrificans</name>
    <dbReference type="NCBI Taxonomy" id="366582"/>
    <lineage>
        <taxon>Bacteria</taxon>
        <taxon>Pseudomonadati</taxon>
        <taxon>Pseudomonadota</taxon>
        <taxon>Gammaproteobacteria</taxon>
        <taxon>Alteromonadales</taxon>
        <taxon>Alteromonadaceae</taxon>
        <taxon>Bowmanella</taxon>
    </lineage>
</organism>
<evidence type="ECO:0000313" key="2">
    <source>
        <dbReference type="EMBL" id="GAA0361649.1"/>
    </source>
</evidence>
<dbReference type="Proteomes" id="UP001501757">
    <property type="component" value="Unassembled WGS sequence"/>
</dbReference>
<dbReference type="EMBL" id="BAAAEI010000015">
    <property type="protein sequence ID" value="GAA0361649.1"/>
    <property type="molecule type" value="Genomic_DNA"/>
</dbReference>